<accession>A0A101E4E2</accession>
<dbReference type="OMA" id="DIMAIAI"/>
<evidence type="ECO:0000256" key="6">
    <source>
        <dbReference type="ARBA" id="ARBA00022692"/>
    </source>
</evidence>
<organism evidence="10 11">
    <name type="scientific">Caldanaerobacter subterraneus</name>
    <dbReference type="NCBI Taxonomy" id="911092"/>
    <lineage>
        <taxon>Bacteria</taxon>
        <taxon>Bacillati</taxon>
        <taxon>Bacillota</taxon>
        <taxon>Clostridia</taxon>
        <taxon>Thermoanaerobacterales</taxon>
        <taxon>Thermoanaerobacteraceae</taxon>
        <taxon>Caldanaerobacter</taxon>
    </lineage>
</organism>
<keyword evidence="6 9" id="KW-0812">Transmembrane</keyword>
<evidence type="ECO:0000256" key="2">
    <source>
        <dbReference type="ARBA" id="ARBA00022448"/>
    </source>
</evidence>
<keyword evidence="2" id="KW-0813">Transport</keyword>
<evidence type="ECO:0000256" key="1">
    <source>
        <dbReference type="ARBA" id="ARBA00004651"/>
    </source>
</evidence>
<dbReference type="InterPro" id="IPR004700">
    <property type="entry name" value="PTS_IIC_man"/>
</dbReference>
<evidence type="ECO:0000313" key="10">
    <source>
        <dbReference type="EMBL" id="HBT50095.1"/>
    </source>
</evidence>
<proteinExistence type="predicted"/>
<keyword evidence="3" id="KW-1003">Cell membrane</keyword>
<evidence type="ECO:0000256" key="5">
    <source>
        <dbReference type="ARBA" id="ARBA00022683"/>
    </source>
</evidence>
<dbReference type="InterPro" id="IPR004704">
    <property type="entry name" value="PTS_IID_man"/>
</dbReference>
<evidence type="ECO:0000313" key="11">
    <source>
        <dbReference type="Proteomes" id="UP000264445"/>
    </source>
</evidence>
<dbReference type="GO" id="GO:0009401">
    <property type="term" value="P:phosphoenolpyruvate-dependent sugar phosphotransferase system"/>
    <property type="evidence" value="ECO:0007669"/>
    <property type="project" value="UniProtKB-KW"/>
</dbReference>
<feature type="transmembrane region" description="Helical" evidence="9">
    <location>
        <begin position="232"/>
        <end position="249"/>
    </location>
</feature>
<keyword evidence="4" id="KW-0762">Sugar transport</keyword>
<feature type="transmembrane region" description="Helical" evidence="9">
    <location>
        <begin position="506"/>
        <end position="527"/>
    </location>
</feature>
<feature type="transmembrane region" description="Helical" evidence="9">
    <location>
        <begin position="422"/>
        <end position="443"/>
    </location>
</feature>
<feature type="transmembrane region" description="Helical" evidence="9">
    <location>
        <begin position="463"/>
        <end position="486"/>
    </location>
</feature>
<keyword evidence="7 9" id="KW-1133">Transmembrane helix</keyword>
<dbReference type="PROSITE" id="PS51106">
    <property type="entry name" value="PTS_EIIC_TYPE_4"/>
    <property type="match status" value="1"/>
</dbReference>
<dbReference type="PANTHER" id="PTHR32502">
    <property type="entry name" value="N-ACETYLGALACTOSAMINE PERMEASE II COMPONENT-RELATED"/>
    <property type="match status" value="1"/>
</dbReference>
<evidence type="ECO:0000256" key="8">
    <source>
        <dbReference type="ARBA" id="ARBA00023136"/>
    </source>
</evidence>
<dbReference type="Pfam" id="PF03609">
    <property type="entry name" value="EII-Sor"/>
    <property type="match status" value="1"/>
</dbReference>
<evidence type="ECO:0000256" key="9">
    <source>
        <dbReference type="SAM" id="Phobius"/>
    </source>
</evidence>
<dbReference type="GO" id="GO:0005886">
    <property type="term" value="C:plasma membrane"/>
    <property type="evidence" value="ECO:0007669"/>
    <property type="project" value="UniProtKB-SubCell"/>
</dbReference>
<feature type="transmembrane region" description="Helical" evidence="9">
    <location>
        <begin position="99"/>
        <end position="119"/>
    </location>
</feature>
<evidence type="ECO:0000256" key="7">
    <source>
        <dbReference type="ARBA" id="ARBA00022989"/>
    </source>
</evidence>
<comment type="subcellular location">
    <subcellularLocation>
        <location evidence="1">Cell membrane</location>
        <topology evidence="1">Multi-pass membrane protein</topology>
    </subcellularLocation>
</comment>
<dbReference type="EMBL" id="DOLB01000147">
    <property type="protein sequence ID" value="HBT50095.1"/>
    <property type="molecule type" value="Genomic_DNA"/>
</dbReference>
<dbReference type="Pfam" id="PF03613">
    <property type="entry name" value="EIID-AGA"/>
    <property type="match status" value="1"/>
</dbReference>
<gene>
    <name evidence="10" type="ORF">DEA61_09995</name>
</gene>
<reference evidence="10 11" key="1">
    <citation type="journal article" date="2018" name="Nat. Biotechnol.">
        <title>A standardized bacterial taxonomy based on genome phylogeny substantially revises the tree of life.</title>
        <authorList>
            <person name="Parks D.H."/>
            <person name="Chuvochina M."/>
            <person name="Waite D.W."/>
            <person name="Rinke C."/>
            <person name="Skarshewski A."/>
            <person name="Chaumeil P.A."/>
            <person name="Hugenholtz P."/>
        </authorList>
    </citation>
    <scope>NUCLEOTIDE SEQUENCE [LARGE SCALE GENOMIC DNA]</scope>
    <source>
        <strain evidence="10">UBA12544</strain>
    </source>
</reference>
<evidence type="ECO:0000256" key="3">
    <source>
        <dbReference type="ARBA" id="ARBA00022475"/>
    </source>
</evidence>
<name>A0A101E4E2_9THEO</name>
<evidence type="ECO:0000256" key="4">
    <source>
        <dbReference type="ARBA" id="ARBA00022597"/>
    </source>
</evidence>
<dbReference type="Proteomes" id="UP000264445">
    <property type="component" value="Unassembled WGS sequence"/>
</dbReference>
<feature type="transmembrane region" description="Helical" evidence="9">
    <location>
        <begin position="139"/>
        <end position="165"/>
    </location>
</feature>
<feature type="transmembrane region" description="Helical" evidence="9">
    <location>
        <begin position="177"/>
        <end position="202"/>
    </location>
</feature>
<dbReference type="AlphaFoldDB" id="A0A101E4E2"/>
<feature type="transmembrane region" description="Helical" evidence="9">
    <location>
        <begin position="534"/>
        <end position="553"/>
    </location>
</feature>
<protein>
    <submittedName>
        <fullName evidence="10">PTS N-acetylglucosamine transporter</fullName>
    </submittedName>
</protein>
<dbReference type="InterPro" id="IPR050303">
    <property type="entry name" value="GatZ_KbaZ_carbometab"/>
</dbReference>
<keyword evidence="5" id="KW-0598">Phosphotransferase system</keyword>
<sequence length="554" mass="60472">MAISALQAALIAAWVAIVESRIIGYTLSGFLRFTAVGTGLVVGLIMGNVPQAMIIAATIQLVYMGVIAPGGTTPSETVVATAVAVPVALASGMAPEQSIAVAVPVGLLASYLVSFRFFINSLITHWVDRLAEELNDRGITFASIILPTIITISLFFPSVFVAVYYGAPLIDSFLKTIPASVLHALTVVGGSLPALGIALTLAVIGRRDLMVFYFLAYFVSLILKPLNVNALVYAILGGIAAYLYVALYYRSALEENNANSENVSSGEEPQYEKESLPQNELKVTEKDLKMTWFRWWLTVEVPHSFERLQALSFQWAIMPVLRKLYGKNPEELKEAYKRHLVFFNTQGTWGGAPILGITLSLEEQRARAIAKGEEAPDPNIINATKVGLMGPLAGIGDSVEWSTIMYLLIAIALPWAKSGSAMGALFPLILFPVITYAYGYYFLRMGYRLGRESVSVLLGGEKIKTLITGLSTLGLFMMGILTSNYVSVSTPLKWTISGKVFELQAILDKILPGMLPLLTVLLVYWYFTKKGLKVLKVLGWMVVIFFILGWIGVL</sequence>
<dbReference type="PANTHER" id="PTHR32502:SF5">
    <property type="entry name" value="N-ACETYLGALACTOSAMINE PERMEASE IID COMPONENT-RELATED"/>
    <property type="match status" value="1"/>
</dbReference>
<keyword evidence="8 9" id="KW-0472">Membrane</keyword>
<comment type="caution">
    <text evidence="10">The sequence shown here is derived from an EMBL/GenBank/DDBJ whole genome shotgun (WGS) entry which is preliminary data.</text>
</comment>
<dbReference type="PROSITE" id="PS51108">
    <property type="entry name" value="PTS_EIID"/>
    <property type="match status" value="1"/>
</dbReference>